<sequence length="975" mass="111078">MIYLFILSSLFFFVPTNSINVLVYSPAFAASHTNFMARLADTLAGAGHNVTFLVPIVDVASRHHFGVQITTDVFVIEQDEITSRASVPFDDSMEAYWTEHTDSSNVIQSFKWFFDGMSLGCENFLRNHKPILDQLKTRHFDVAIVEPVSICGLAYAKYLGIDRTILASSCAYYDFIFRNIGEPDHFSYLPTLVGMTGDQMDFWQRLENYRVAEKMYQGFSQMFDLEQKSIQKYLGETIPNWRELLPDASLFFTNSNPYLDFPRPVIQKTVQIGGISVNMEKIKSTKLDHEWEEILSRRDHNMLISFGSMVQSAHMLDDARQNLLKVIKSEPNVTFIWKYETNDTSFAEGVENIIFSKWVPQAALLNDNRLTAFLTHGGLGSTNELAYSGKPAVMVPIFADQYRNAHMLARHGGVTVVQKTLLADFGVVKSAIHSMLLHLLILHIFCLLPSISCLNILVYSPAFAASHSNFLGKLADTLTERGHNVTYLVPVVENAKRGECIGVKLTKDVVIVEAGEEMMRKKQDDTPSDEILEVFWKAEMDSSNSRDLFKWFSESMITACQNFHSRRDIFDAMKSRNFDVAILEPISACGLGFVKALGIEKTILASSCTFFDVALPHIGEPLEFSYVPAGFSVSSEVMSMFERLENWLVTREVRIVNEGMFDGEMKSYREFLGEELPDWRHLLPEASLFFVNSHPFIDFPRPVLQKTVPIGGIQVNLEWIKQQKLSEEWEEILNKRPLNMLISFGSMVKSTHMPKKWKNGLLEIIKSTPNVTFIWKYESEDISFAEGIENIHFSKWVPQTALLNDDRLTAFVTHGGLGSTMELAHSGKPAVMIPIIADQIRNAKMLERHHGIVYLHKNSMEDVQMTKQAFEAVLYDEKYKRSAQKLAKLLANQPYSPKDYVIKYTEYLGEYGPFPRMDPYGRHLNYFQKTFLDIFALFALTAISAFLLAALSIRFVCSKISSFKLKLRKEELKVE</sequence>
<dbReference type="GO" id="GO:0016020">
    <property type="term" value="C:membrane"/>
    <property type="evidence" value="ECO:0007669"/>
    <property type="project" value="UniProtKB-SubCell"/>
</dbReference>
<comment type="similarity">
    <text evidence="2">Belongs to the UDP-glycosyltransferase family.</text>
</comment>
<dbReference type="AlphaFoldDB" id="A0A8R1HQD7"/>
<evidence type="ECO:0000256" key="7">
    <source>
        <dbReference type="ARBA" id="ARBA00022729"/>
    </source>
</evidence>
<proteinExistence type="inferred from homology"/>
<dbReference type="GO" id="GO:0015020">
    <property type="term" value="F:glucuronosyltransferase activity"/>
    <property type="evidence" value="ECO:0007669"/>
    <property type="project" value="UniProtKB-EC"/>
</dbReference>
<dbReference type="InterPro" id="IPR002213">
    <property type="entry name" value="UDP_glucos_trans"/>
</dbReference>
<reference evidence="13" key="2">
    <citation type="submission" date="2022-06" db="UniProtKB">
        <authorList>
            <consortium name="EnsemblMetazoa"/>
        </authorList>
    </citation>
    <scope>IDENTIFICATION</scope>
    <source>
        <strain evidence="13">DF5081</strain>
    </source>
</reference>
<dbReference type="FunFam" id="3.40.50.2000:FF:000038">
    <property type="entry name" value="UDP-GlucuronosylTransferase"/>
    <property type="match status" value="2"/>
</dbReference>
<dbReference type="SUPFAM" id="SSF53756">
    <property type="entry name" value="UDP-Glycosyltransferase/glycogen phosphorylase"/>
    <property type="match status" value="2"/>
</dbReference>
<protein>
    <recommendedName>
        <fullName evidence="3">glucuronosyltransferase</fullName>
        <ecNumber evidence="3">2.4.1.17</ecNumber>
    </recommendedName>
</protein>
<dbReference type="PANTHER" id="PTHR48043:SF14">
    <property type="entry name" value="UDP-GLUCURONOSYLTRANSFERASE-RELATED"/>
    <property type="match status" value="1"/>
</dbReference>
<evidence type="ECO:0000256" key="2">
    <source>
        <dbReference type="ARBA" id="ARBA00009995"/>
    </source>
</evidence>
<accession>A0A8R1HQD7</accession>
<dbReference type="Gene3D" id="3.40.50.2000">
    <property type="entry name" value="Glycogen Phosphorylase B"/>
    <property type="match status" value="3"/>
</dbReference>
<dbReference type="EnsemblMetazoa" id="CJA08689b.1">
    <property type="protein sequence ID" value="CJA08689b.1"/>
    <property type="gene ID" value="WBGene00127892"/>
</dbReference>
<dbReference type="CDD" id="cd03784">
    <property type="entry name" value="GT1_Gtf-like"/>
    <property type="match status" value="2"/>
</dbReference>
<evidence type="ECO:0000313" key="13">
    <source>
        <dbReference type="EnsemblMetazoa" id="CJA08689b.1"/>
    </source>
</evidence>
<evidence type="ECO:0000256" key="5">
    <source>
        <dbReference type="ARBA" id="ARBA00022679"/>
    </source>
</evidence>
<comment type="subcellular location">
    <subcellularLocation>
        <location evidence="1">Membrane</location>
        <topology evidence="1">Single-pass membrane protein</topology>
    </subcellularLocation>
</comment>
<evidence type="ECO:0000256" key="12">
    <source>
        <dbReference type="SAM" id="SignalP"/>
    </source>
</evidence>
<evidence type="ECO:0000256" key="3">
    <source>
        <dbReference type="ARBA" id="ARBA00012544"/>
    </source>
</evidence>
<keyword evidence="5" id="KW-0808">Transferase</keyword>
<dbReference type="InterPro" id="IPR035595">
    <property type="entry name" value="UDP_glycos_trans_CS"/>
</dbReference>
<dbReference type="PROSITE" id="PS00375">
    <property type="entry name" value="UDPGT"/>
    <property type="match status" value="2"/>
</dbReference>
<organism evidence="13 14">
    <name type="scientific">Caenorhabditis japonica</name>
    <dbReference type="NCBI Taxonomy" id="281687"/>
    <lineage>
        <taxon>Eukaryota</taxon>
        <taxon>Metazoa</taxon>
        <taxon>Ecdysozoa</taxon>
        <taxon>Nematoda</taxon>
        <taxon>Chromadorea</taxon>
        <taxon>Rhabditida</taxon>
        <taxon>Rhabditina</taxon>
        <taxon>Rhabditomorpha</taxon>
        <taxon>Rhabditoidea</taxon>
        <taxon>Rhabditidae</taxon>
        <taxon>Peloderinae</taxon>
        <taxon>Caenorhabditis</taxon>
    </lineage>
</organism>
<reference evidence="14" key="1">
    <citation type="submission" date="2010-08" db="EMBL/GenBank/DDBJ databases">
        <authorList>
            <consortium name="Caenorhabditis japonica Sequencing Consortium"/>
            <person name="Wilson R.K."/>
        </authorList>
    </citation>
    <scope>NUCLEOTIDE SEQUENCE [LARGE SCALE GENOMIC DNA]</scope>
    <source>
        <strain evidence="14">DF5081</strain>
    </source>
</reference>
<keyword evidence="6 11" id="KW-0812">Transmembrane</keyword>
<feature type="signal peptide" evidence="12">
    <location>
        <begin position="1"/>
        <end position="18"/>
    </location>
</feature>
<dbReference type="PANTHER" id="PTHR48043">
    <property type="entry name" value="EG:EG0003.4 PROTEIN-RELATED"/>
    <property type="match status" value="1"/>
</dbReference>
<evidence type="ECO:0000256" key="1">
    <source>
        <dbReference type="ARBA" id="ARBA00004167"/>
    </source>
</evidence>
<keyword evidence="14" id="KW-1185">Reference proteome</keyword>
<dbReference type="Pfam" id="PF00201">
    <property type="entry name" value="UDPGT"/>
    <property type="match status" value="2"/>
</dbReference>
<dbReference type="InterPro" id="IPR050271">
    <property type="entry name" value="UDP-glycosyltransferase"/>
</dbReference>
<dbReference type="EC" id="2.4.1.17" evidence="3"/>
<comment type="catalytic activity">
    <reaction evidence="10">
        <text>glucuronate acceptor + UDP-alpha-D-glucuronate = acceptor beta-D-glucuronoside + UDP + H(+)</text>
        <dbReference type="Rhea" id="RHEA:21032"/>
        <dbReference type="ChEBI" id="CHEBI:15378"/>
        <dbReference type="ChEBI" id="CHEBI:58052"/>
        <dbReference type="ChEBI" id="CHEBI:58223"/>
        <dbReference type="ChEBI" id="CHEBI:132367"/>
        <dbReference type="ChEBI" id="CHEBI:132368"/>
        <dbReference type="EC" id="2.4.1.17"/>
    </reaction>
</comment>
<evidence type="ECO:0000256" key="9">
    <source>
        <dbReference type="ARBA" id="ARBA00023136"/>
    </source>
</evidence>
<keyword evidence="9 11" id="KW-0472">Membrane</keyword>
<evidence type="ECO:0000256" key="6">
    <source>
        <dbReference type="ARBA" id="ARBA00022692"/>
    </source>
</evidence>
<feature type="transmembrane region" description="Helical" evidence="11">
    <location>
        <begin position="934"/>
        <end position="957"/>
    </location>
</feature>
<evidence type="ECO:0000256" key="10">
    <source>
        <dbReference type="ARBA" id="ARBA00047475"/>
    </source>
</evidence>
<evidence type="ECO:0000256" key="11">
    <source>
        <dbReference type="SAM" id="Phobius"/>
    </source>
</evidence>
<evidence type="ECO:0000256" key="8">
    <source>
        <dbReference type="ARBA" id="ARBA00022989"/>
    </source>
</evidence>
<feature type="chain" id="PRO_5035841896" description="glucuronosyltransferase" evidence="12">
    <location>
        <begin position="19"/>
        <end position="975"/>
    </location>
</feature>
<dbReference type="Proteomes" id="UP000005237">
    <property type="component" value="Unassembled WGS sequence"/>
</dbReference>
<keyword evidence="8 11" id="KW-1133">Transmembrane helix</keyword>
<evidence type="ECO:0000313" key="14">
    <source>
        <dbReference type="Proteomes" id="UP000005237"/>
    </source>
</evidence>
<keyword evidence="7 12" id="KW-0732">Signal</keyword>
<name>A0A8R1HQD7_CAEJA</name>
<evidence type="ECO:0000256" key="4">
    <source>
        <dbReference type="ARBA" id="ARBA00022676"/>
    </source>
</evidence>
<keyword evidence="4" id="KW-0328">Glycosyltransferase</keyword>
<dbReference type="FunFam" id="3.40.50.2000:FF:000204">
    <property type="entry name" value="UDP-glucuronosyltransferase"/>
    <property type="match status" value="2"/>
</dbReference>